<dbReference type="EMBL" id="JAIFRP010000073">
    <property type="protein sequence ID" value="KAK2579966.1"/>
    <property type="molecule type" value="Genomic_DNA"/>
</dbReference>
<keyword evidence="3" id="KW-1185">Reference proteome</keyword>
<accession>A0AAD9RJ00</accession>
<evidence type="ECO:0000313" key="3">
    <source>
        <dbReference type="Proteomes" id="UP001258017"/>
    </source>
</evidence>
<protein>
    <submittedName>
        <fullName evidence="2">Uncharacterized protein</fullName>
    </submittedName>
</protein>
<comment type="caution">
    <text evidence="2">The sequence shown here is derived from an EMBL/GenBank/DDBJ whole genome shotgun (WGS) entry which is preliminary data.</text>
</comment>
<organism evidence="2 3">
    <name type="scientific">Odynerus spinipes</name>
    <dbReference type="NCBI Taxonomy" id="1348599"/>
    <lineage>
        <taxon>Eukaryota</taxon>
        <taxon>Metazoa</taxon>
        <taxon>Ecdysozoa</taxon>
        <taxon>Arthropoda</taxon>
        <taxon>Hexapoda</taxon>
        <taxon>Insecta</taxon>
        <taxon>Pterygota</taxon>
        <taxon>Neoptera</taxon>
        <taxon>Endopterygota</taxon>
        <taxon>Hymenoptera</taxon>
        <taxon>Apocrita</taxon>
        <taxon>Aculeata</taxon>
        <taxon>Vespoidea</taxon>
        <taxon>Vespidae</taxon>
        <taxon>Eumeninae</taxon>
        <taxon>Odynerus</taxon>
    </lineage>
</organism>
<feature type="region of interest" description="Disordered" evidence="1">
    <location>
        <begin position="67"/>
        <end position="86"/>
    </location>
</feature>
<dbReference type="AlphaFoldDB" id="A0AAD9RJ00"/>
<feature type="compositionally biased region" description="Basic and acidic residues" evidence="1">
    <location>
        <begin position="111"/>
        <end position="120"/>
    </location>
</feature>
<gene>
    <name evidence="2" type="ORF">KPH14_007646</name>
</gene>
<reference evidence="2" key="1">
    <citation type="submission" date="2021-08" db="EMBL/GenBank/DDBJ databases">
        <authorList>
            <person name="Misof B."/>
            <person name="Oliver O."/>
            <person name="Podsiadlowski L."/>
            <person name="Donath A."/>
            <person name="Peters R."/>
            <person name="Mayer C."/>
            <person name="Rust J."/>
            <person name="Gunkel S."/>
            <person name="Lesny P."/>
            <person name="Martin S."/>
            <person name="Oeyen J.P."/>
            <person name="Petersen M."/>
            <person name="Panagiotis P."/>
            <person name="Wilbrandt J."/>
            <person name="Tanja T."/>
        </authorList>
    </citation>
    <scope>NUCLEOTIDE SEQUENCE</scope>
    <source>
        <strain evidence="2">GBR_01_08_01A</strain>
        <tissue evidence="2">Thorax + abdomen</tissue>
    </source>
</reference>
<dbReference type="Proteomes" id="UP001258017">
    <property type="component" value="Unassembled WGS sequence"/>
</dbReference>
<proteinExistence type="predicted"/>
<evidence type="ECO:0000256" key="1">
    <source>
        <dbReference type="SAM" id="MobiDB-lite"/>
    </source>
</evidence>
<feature type="region of interest" description="Disordered" evidence="1">
    <location>
        <begin position="101"/>
        <end position="120"/>
    </location>
</feature>
<sequence>MDYGTQTYASWRMLSKTTQTGMDVSHVYPDQRLTTISPRPWMEVPGEVNGDGKGTQYNVKMVNRRTQVPRSGNSSVGTYKKGHHTRCEEKGAKKGCRFKCGNGSNFQTTAPRDEDGARRC</sequence>
<reference evidence="2" key="2">
    <citation type="journal article" date="2023" name="Commun. Biol.">
        <title>Intrasexual cuticular hydrocarbon dimorphism in a wasp sheds light on hydrocarbon biosynthesis genes in Hymenoptera.</title>
        <authorList>
            <person name="Moris V.C."/>
            <person name="Podsiadlowski L."/>
            <person name="Martin S."/>
            <person name="Oeyen J.P."/>
            <person name="Donath A."/>
            <person name="Petersen M."/>
            <person name="Wilbrandt J."/>
            <person name="Misof B."/>
            <person name="Liedtke D."/>
            <person name="Thamm M."/>
            <person name="Scheiner R."/>
            <person name="Schmitt T."/>
            <person name="Niehuis O."/>
        </authorList>
    </citation>
    <scope>NUCLEOTIDE SEQUENCE</scope>
    <source>
        <strain evidence="2">GBR_01_08_01A</strain>
    </source>
</reference>
<evidence type="ECO:0000313" key="2">
    <source>
        <dbReference type="EMBL" id="KAK2579966.1"/>
    </source>
</evidence>
<name>A0AAD9RJ00_9HYME</name>
<feature type="compositionally biased region" description="Polar residues" evidence="1">
    <location>
        <begin position="67"/>
        <end position="77"/>
    </location>
</feature>